<gene>
    <name evidence="2" type="ORF">GCM10009807_31440</name>
</gene>
<protein>
    <submittedName>
        <fullName evidence="2">Uncharacterized protein</fullName>
    </submittedName>
</protein>
<reference evidence="2 3" key="1">
    <citation type="journal article" date="2019" name="Int. J. Syst. Evol. Microbiol.">
        <title>The Global Catalogue of Microorganisms (GCM) 10K type strain sequencing project: providing services to taxonomists for standard genome sequencing and annotation.</title>
        <authorList>
            <consortium name="The Broad Institute Genomics Platform"/>
            <consortium name="The Broad Institute Genome Sequencing Center for Infectious Disease"/>
            <person name="Wu L."/>
            <person name="Ma J."/>
        </authorList>
    </citation>
    <scope>NUCLEOTIDE SEQUENCE [LARGE SCALE GENOMIC DNA]</scope>
    <source>
        <strain evidence="2 3">JCM 15575</strain>
    </source>
</reference>
<name>A0ABN2HC10_9MICO</name>
<proteinExistence type="predicted"/>
<comment type="caution">
    <text evidence="2">The sequence shown here is derived from an EMBL/GenBank/DDBJ whole genome shotgun (WGS) entry which is preliminary data.</text>
</comment>
<dbReference type="EMBL" id="BAAAPK010000002">
    <property type="protein sequence ID" value="GAA1685317.1"/>
    <property type="molecule type" value="Genomic_DNA"/>
</dbReference>
<sequence>MRAADASENATDESPPHFVDWKPHHAVSTATRESRITAISSCVELWDGRGEA</sequence>
<evidence type="ECO:0000256" key="1">
    <source>
        <dbReference type="SAM" id="MobiDB-lite"/>
    </source>
</evidence>
<evidence type="ECO:0000313" key="2">
    <source>
        <dbReference type="EMBL" id="GAA1685317.1"/>
    </source>
</evidence>
<keyword evidence="3" id="KW-1185">Reference proteome</keyword>
<feature type="region of interest" description="Disordered" evidence="1">
    <location>
        <begin position="1"/>
        <end position="21"/>
    </location>
</feature>
<organism evidence="2 3">
    <name type="scientific">Microbacterium lacus</name>
    <dbReference type="NCBI Taxonomy" id="415217"/>
    <lineage>
        <taxon>Bacteria</taxon>
        <taxon>Bacillati</taxon>
        <taxon>Actinomycetota</taxon>
        <taxon>Actinomycetes</taxon>
        <taxon>Micrococcales</taxon>
        <taxon>Microbacteriaceae</taxon>
        <taxon>Microbacterium</taxon>
    </lineage>
</organism>
<accession>A0ABN2HC10</accession>
<dbReference type="Proteomes" id="UP001500596">
    <property type="component" value="Unassembled WGS sequence"/>
</dbReference>
<evidence type="ECO:0000313" key="3">
    <source>
        <dbReference type="Proteomes" id="UP001500596"/>
    </source>
</evidence>